<dbReference type="Proteomes" id="UP000530514">
    <property type="component" value="Unassembled WGS sequence"/>
</dbReference>
<dbReference type="RefSeq" id="WP_033100299.1">
    <property type="nucleotide sequence ID" value="NZ_JACEIP010000007.1"/>
</dbReference>
<proteinExistence type="predicted"/>
<name>A0A7W1X9K7_9BACL</name>
<dbReference type="AlphaFoldDB" id="A0A7W1X9K7"/>
<dbReference type="InterPro" id="IPR014247">
    <property type="entry name" value="Spore_lipoprot_YhcN/YlaJ"/>
</dbReference>
<accession>A0A7W1X9K7</accession>
<dbReference type="PROSITE" id="PS51257">
    <property type="entry name" value="PROKAR_LIPOPROTEIN"/>
    <property type="match status" value="1"/>
</dbReference>
<feature type="region of interest" description="Disordered" evidence="1">
    <location>
        <begin position="160"/>
        <end position="193"/>
    </location>
</feature>
<dbReference type="EMBL" id="JACEIP010000007">
    <property type="protein sequence ID" value="MBA4542571.1"/>
    <property type="molecule type" value="Genomic_DNA"/>
</dbReference>
<feature type="compositionally biased region" description="Basic and acidic residues" evidence="1">
    <location>
        <begin position="51"/>
        <end position="61"/>
    </location>
</feature>
<comment type="caution">
    <text evidence="3">The sequence shown here is derived from an EMBL/GenBank/DDBJ whole genome shotgun (WGS) entry which is preliminary data.</text>
</comment>
<keyword evidence="3" id="KW-0449">Lipoprotein</keyword>
<keyword evidence="2" id="KW-0732">Signal</keyword>
<dbReference type="NCBIfam" id="TIGR02898">
    <property type="entry name" value="spore_YhcN_YlaJ"/>
    <property type="match status" value="1"/>
</dbReference>
<feature type="chain" id="PRO_5038819393" evidence="2">
    <location>
        <begin position="23"/>
        <end position="193"/>
    </location>
</feature>
<keyword evidence="4" id="KW-1185">Reference proteome</keyword>
<dbReference type="Pfam" id="PF09580">
    <property type="entry name" value="Spore_YhcN_YlaJ"/>
    <property type="match status" value="1"/>
</dbReference>
<feature type="compositionally biased region" description="Polar residues" evidence="1">
    <location>
        <begin position="23"/>
        <end position="33"/>
    </location>
</feature>
<evidence type="ECO:0000256" key="1">
    <source>
        <dbReference type="SAM" id="MobiDB-lite"/>
    </source>
</evidence>
<protein>
    <submittedName>
        <fullName evidence="3">YhcN/YlaJ family sporulation lipoprotein</fullName>
    </submittedName>
</protein>
<organism evidence="3 4">
    <name type="scientific">Thermoactinomyces daqus</name>
    <dbReference type="NCBI Taxonomy" id="1329516"/>
    <lineage>
        <taxon>Bacteria</taxon>
        <taxon>Bacillati</taxon>
        <taxon>Bacillota</taxon>
        <taxon>Bacilli</taxon>
        <taxon>Bacillales</taxon>
        <taxon>Thermoactinomycetaceae</taxon>
        <taxon>Thermoactinomyces</taxon>
    </lineage>
</organism>
<dbReference type="InterPro" id="IPR019076">
    <property type="entry name" value="Spore_lipoprot_YhcN/YlaJ-like"/>
</dbReference>
<feature type="compositionally biased region" description="Polar residues" evidence="1">
    <location>
        <begin position="174"/>
        <end position="193"/>
    </location>
</feature>
<sequence>MTWKLKWIGLLAALLVLTGCQQENKPPANQSAPPSGKKIPQTVEVKQTAPEPKRDQSPQAKADRLAQLAMQVPNVKSASAVVMGKYTLVGIALDPTLDRGRVGTIKYTVAQALKEDPLGANALVTADPALTQRIRELSEHIRQGHPVGGLMNELAEIANRIAPQPSRETERTEQAPNKMNQERLNQSRQAPAR</sequence>
<evidence type="ECO:0000313" key="4">
    <source>
        <dbReference type="Proteomes" id="UP000530514"/>
    </source>
</evidence>
<reference evidence="3 4" key="1">
    <citation type="submission" date="2020-07" db="EMBL/GenBank/DDBJ databases">
        <authorList>
            <person name="Feng H."/>
        </authorList>
    </citation>
    <scope>NUCLEOTIDE SEQUENCE [LARGE SCALE GENOMIC DNA]</scope>
    <source>
        <strain evidence="4">s-11</strain>
    </source>
</reference>
<dbReference type="OrthoDB" id="2381329at2"/>
<dbReference type="GO" id="GO:0030435">
    <property type="term" value="P:sporulation resulting in formation of a cellular spore"/>
    <property type="evidence" value="ECO:0007669"/>
    <property type="project" value="InterPro"/>
</dbReference>
<evidence type="ECO:0000313" key="3">
    <source>
        <dbReference type="EMBL" id="MBA4542571.1"/>
    </source>
</evidence>
<feature type="region of interest" description="Disordered" evidence="1">
    <location>
        <begin position="23"/>
        <end position="61"/>
    </location>
</feature>
<evidence type="ECO:0000256" key="2">
    <source>
        <dbReference type="SAM" id="SignalP"/>
    </source>
</evidence>
<gene>
    <name evidence="3" type="ORF">H1164_06585</name>
</gene>
<feature type="signal peptide" evidence="2">
    <location>
        <begin position="1"/>
        <end position="22"/>
    </location>
</feature>